<dbReference type="AlphaFoldDB" id="A0ABD0AH45"/>
<gene>
    <name evidence="1" type="ORF">ME791_15400</name>
</gene>
<protein>
    <recommendedName>
        <fullName evidence="3">ATP-binding protein</fullName>
    </recommendedName>
</protein>
<dbReference type="EMBL" id="BNHY01000042">
    <property type="protein sequence ID" value="GHN34388.1"/>
    <property type="molecule type" value="Genomic_DNA"/>
</dbReference>
<proteinExistence type="predicted"/>
<evidence type="ECO:0008006" key="3">
    <source>
        <dbReference type="Google" id="ProtNLM"/>
    </source>
</evidence>
<evidence type="ECO:0000313" key="2">
    <source>
        <dbReference type="Proteomes" id="UP001054884"/>
    </source>
</evidence>
<reference evidence="1 2" key="1">
    <citation type="journal article" date="2022" name="J. Dairy Sci.">
        <title>Genetic diversity of Lactobacillus delbrueckii isolated from raw milk in Hokkaido, Japan.</title>
        <authorList>
            <person name="Tsuchihashi H."/>
            <person name="Ichikawa A."/>
            <person name="Takeda M."/>
            <person name="Koizumi A."/>
            <person name="Mizoguchi C."/>
            <person name="Ishida T."/>
            <person name="Kimura K."/>
        </authorList>
    </citation>
    <scope>NUCLEOTIDE SEQUENCE [LARGE SCALE GENOMIC DNA]</scope>
    <source>
        <strain evidence="1 2">ME-791</strain>
    </source>
</reference>
<sequence length="649" mass="73217">MKIKIAIDDPQSMSQSGESILRSLQNKTLSPADIIVRESIQNALDAAVEGKDITKVDFRLGKFKSKDLNCCFEQINDSLNERYSDQQDFLAISDRNTIGLIGDYRSNDPEELDKSNFQKLVFDIGNNQQAKGAGGSWGMGKTSYFSIGAGIVIYYTRIQLTDGRFEERLIASLIENPKSSERLLKSSRRGIAWWGDRVENDRLFPITDHKTIEDILGIFGLQTYLYDETGTTIVVPYLKNNLANPNQNVPWEKTFSDSIAMAVQRWYAPRLSNPIYHEATGKSILRCKLNGRNLALEMVPTFIFMQRLYNAAVTGNTDSQEPKIRVKDVILPRGFANNNTSAGRVAYMTPSVEDLEIDKAMSSPTTYITSDESDDNHASRILGMSRMPGMVVKYDINGKWSAGCKNDAGDVLAFFVPNSDQRMYKKLRNQGINDFEQYLRASEKADHADWEDSFGETIIKRVAALTADVLSSSINSNSKVEETRLSDRLARKMGRLLLNPLKGNLGTKVKKEKNRDKKTYLVNHKKVSFLNLVGSEPLENNRIIVKFEGYIKNSVEIALMVQTQDGRLSQQQWQSFFKYLDFPVTIIGFSIDESELTKSISDYEIYIEPSKPIEIHGTFLLQINSPDYDVSLAITQIKEEKNRGTASGE</sequence>
<name>A0ABD0AH45_9LACO</name>
<accession>A0ABD0AH45</accession>
<dbReference type="Proteomes" id="UP001054884">
    <property type="component" value="Unassembled WGS sequence"/>
</dbReference>
<organism evidence="1 2">
    <name type="scientific">Lactobacillus delbrueckii</name>
    <dbReference type="NCBI Taxonomy" id="1584"/>
    <lineage>
        <taxon>Bacteria</taxon>
        <taxon>Bacillati</taxon>
        <taxon>Bacillota</taxon>
        <taxon>Bacilli</taxon>
        <taxon>Lactobacillales</taxon>
        <taxon>Lactobacillaceae</taxon>
        <taxon>Lactobacillus</taxon>
    </lineage>
</organism>
<evidence type="ECO:0000313" key="1">
    <source>
        <dbReference type="EMBL" id="GHN34388.1"/>
    </source>
</evidence>
<comment type="caution">
    <text evidence="1">The sequence shown here is derived from an EMBL/GenBank/DDBJ whole genome shotgun (WGS) entry which is preliminary data.</text>
</comment>
<dbReference type="RefSeq" id="WP_236160397.1">
    <property type="nucleotide sequence ID" value="NZ_BNHQ01000065.1"/>
</dbReference>